<evidence type="ECO:0000313" key="6">
    <source>
        <dbReference type="EMBL" id="TFJ84634.1"/>
    </source>
</evidence>
<organism evidence="6 7">
    <name type="scientific">Nannochloropsis salina CCMP1776</name>
    <dbReference type="NCBI Taxonomy" id="1027361"/>
    <lineage>
        <taxon>Eukaryota</taxon>
        <taxon>Sar</taxon>
        <taxon>Stramenopiles</taxon>
        <taxon>Ochrophyta</taxon>
        <taxon>Eustigmatophyceae</taxon>
        <taxon>Eustigmatales</taxon>
        <taxon>Monodopsidaceae</taxon>
        <taxon>Microchloropsis</taxon>
        <taxon>Microchloropsis salina</taxon>
    </lineage>
</organism>
<dbReference type="GO" id="GO:0006606">
    <property type="term" value="P:protein import into nucleus"/>
    <property type="evidence" value="ECO:0007669"/>
    <property type="project" value="TreeGrafter"/>
</dbReference>
<name>A0A4D9D133_9STRA</name>
<keyword evidence="7" id="KW-1185">Reference proteome</keyword>
<keyword evidence="4" id="KW-0539">Nucleus</keyword>
<dbReference type="InterPro" id="IPR051345">
    <property type="entry name" value="Importin_beta-like_NTR"/>
</dbReference>
<dbReference type="InterPro" id="IPR011989">
    <property type="entry name" value="ARM-like"/>
</dbReference>
<dbReference type="GO" id="GO:0005634">
    <property type="term" value="C:nucleus"/>
    <property type="evidence" value="ECO:0007669"/>
    <property type="project" value="UniProtKB-SubCell"/>
</dbReference>
<sequence length="1195" mass="131421">MEALLSELLQRVKELYDSIPGSPTQREADRWLTSFVHVEGAWDVLLHVLSRAVGCLPLNPTQPIDVRLLFISTKILQLKIQLGWRTCTPGTQAAIQQCLSSRLQQEMLGTAVPQAPIVHNQMVLAFVHMLLQMLAEKKDASGPSFVLSLTHMVGITGMPDVASQTKALLLVFEILKCVPEEYNRRDPGRTRRDRSTVHLQQADTLLMLELTRTVVDQCDESMDLRGGCQAQIQAPEAREACLKVKLVALQCLRSWSEHTTLEVGWVSPTEMMTGGVLGTLERQASLVQRGQALPAEMYVLVLQIMTDSFRSHSFFTSDPKAPPGSPEEATLCKRAFGAMARLVVGMGRVVTPPKHPYADTEEAARSACDALTTLLQLHLAPMIQHYRDRLRGTSEGESELVLFRELLQLLVQFTGHRDLSGVAEPPLELWYFLPELLDWQEAPSPEARAFLAEMVPALVETIHGQCAAPRSWGEREWGLAFMNRSARRSQAGQEAAGSGEEADWDHFMDKVYFRTSANDVIEAMASTWPEKHRPGEILYTIMTRCSSDPLAIEAVLLCLTGVARGFQSGDQYYDTEDEEEGEEGEGEGEEEGDYYGYQEVEGTRGGREEDEKLREERAEQRQPALWLGVLQASTSLQDPAECFYLWRTACVLIQELAHVYLKDLAAPSLVEHVISFLIRALGHRLTCSAAALALKRVVSATCSKAQGCLEAGKEGATKQRLIACLHQALIPRPSRADDLSVLATQPAAYANVVEALVLLVLATVSAVNEHTAPVLLEQLGAITALVLDSGPAGGRASLAQVLVSIISGVRRGRGLSLIGTLLQRAWQPIDQVIFGPLTESENPSKAIDAACRVLGACLRAVTDKATFLPLLLTRLRPLIDLNMQVLEQYREVLTPAAALQHGRPAPQDMAEVLLWPAPVRFLRKVLAAGARTPVEGWWPAFQGATDSLCRLASFGLAIKIGDEDESGNQVRRQYLVDFYAELFGFMRDMILVTLDGAPPTSLLAEDPICLRRGLEVAIMALDLPLENSLCLTKALAYLEAAFRLLSEDSVVSALHDLSPRLVLALFKMLVSTANMPTNVKRATADVLYIALFADGRGGSTRVSLLFQEALFTLLASEGMTHLRFLLGKDNAAVDWLRQSFSAVLREAPVGPPKRVLVDLVKCFAGLGRNEMTLEEVRESVERNQASASIFPDLAM</sequence>
<evidence type="ECO:0000256" key="1">
    <source>
        <dbReference type="ARBA" id="ARBA00004123"/>
    </source>
</evidence>
<dbReference type="AlphaFoldDB" id="A0A4D9D133"/>
<dbReference type="Gene3D" id="1.25.10.10">
    <property type="entry name" value="Leucine-rich Repeat Variant"/>
    <property type="match status" value="1"/>
</dbReference>
<evidence type="ECO:0000256" key="3">
    <source>
        <dbReference type="ARBA" id="ARBA00022448"/>
    </source>
</evidence>
<gene>
    <name evidence="6" type="ORF">NSK_004099</name>
</gene>
<dbReference type="PANTHER" id="PTHR12363">
    <property type="entry name" value="TRANSPORTIN 3 AND IMPORTIN 13"/>
    <property type="match status" value="1"/>
</dbReference>
<proteinExistence type="inferred from homology"/>
<feature type="compositionally biased region" description="Acidic residues" evidence="5">
    <location>
        <begin position="573"/>
        <end position="593"/>
    </location>
</feature>
<evidence type="ECO:0000313" key="7">
    <source>
        <dbReference type="Proteomes" id="UP000355283"/>
    </source>
</evidence>
<evidence type="ECO:0000256" key="4">
    <source>
        <dbReference type="ARBA" id="ARBA00023242"/>
    </source>
</evidence>
<keyword evidence="3" id="KW-0813">Transport</keyword>
<comment type="caution">
    <text evidence="6">The sequence shown here is derived from an EMBL/GenBank/DDBJ whole genome shotgun (WGS) entry which is preliminary data.</text>
</comment>
<protein>
    <submittedName>
        <fullName evidence="6">Uncharacterized protein</fullName>
    </submittedName>
</protein>
<dbReference type="PANTHER" id="PTHR12363:SF33">
    <property type="entry name" value="IMPORTIN-13"/>
    <property type="match status" value="1"/>
</dbReference>
<dbReference type="EMBL" id="SDOX01000018">
    <property type="protein sequence ID" value="TFJ84634.1"/>
    <property type="molecule type" value="Genomic_DNA"/>
</dbReference>
<comment type="similarity">
    <text evidence="2">Belongs to the importin beta family.</text>
</comment>
<evidence type="ECO:0000256" key="5">
    <source>
        <dbReference type="SAM" id="MobiDB-lite"/>
    </source>
</evidence>
<evidence type="ECO:0000256" key="2">
    <source>
        <dbReference type="ARBA" id="ARBA00007991"/>
    </source>
</evidence>
<accession>A0A4D9D133</accession>
<dbReference type="GO" id="GO:0005737">
    <property type="term" value="C:cytoplasm"/>
    <property type="evidence" value="ECO:0007669"/>
    <property type="project" value="TreeGrafter"/>
</dbReference>
<comment type="subcellular location">
    <subcellularLocation>
        <location evidence="1">Nucleus</location>
    </subcellularLocation>
</comment>
<dbReference type="Proteomes" id="UP000355283">
    <property type="component" value="Unassembled WGS sequence"/>
</dbReference>
<reference evidence="6 7" key="1">
    <citation type="submission" date="2019-01" db="EMBL/GenBank/DDBJ databases">
        <title>Nuclear Genome Assembly of the Microalgal Biofuel strain Nannochloropsis salina CCMP1776.</title>
        <authorList>
            <person name="Hovde B."/>
        </authorList>
    </citation>
    <scope>NUCLEOTIDE SEQUENCE [LARGE SCALE GENOMIC DNA]</scope>
    <source>
        <strain evidence="6 7">CCMP1776</strain>
    </source>
</reference>
<dbReference type="InterPro" id="IPR016024">
    <property type="entry name" value="ARM-type_fold"/>
</dbReference>
<dbReference type="SUPFAM" id="SSF48371">
    <property type="entry name" value="ARM repeat"/>
    <property type="match status" value="1"/>
</dbReference>
<feature type="compositionally biased region" description="Basic and acidic residues" evidence="5">
    <location>
        <begin position="601"/>
        <end position="617"/>
    </location>
</feature>
<feature type="region of interest" description="Disordered" evidence="5">
    <location>
        <begin position="569"/>
        <end position="617"/>
    </location>
</feature>
<dbReference type="OrthoDB" id="10292188at2759"/>